<dbReference type="RefSeq" id="WP_229406564.1">
    <property type="nucleotide sequence ID" value="NZ_CP158970.1"/>
</dbReference>
<name>A0ABW1HH04_9ACTN</name>
<evidence type="ECO:0000259" key="1">
    <source>
        <dbReference type="Pfam" id="PF13466"/>
    </source>
</evidence>
<keyword evidence="3" id="KW-1185">Reference proteome</keyword>
<dbReference type="EMBL" id="JBHSQQ010000001">
    <property type="protein sequence ID" value="MFC5939873.1"/>
    <property type="molecule type" value="Genomic_DNA"/>
</dbReference>
<dbReference type="Proteomes" id="UP001596207">
    <property type="component" value="Unassembled WGS sequence"/>
</dbReference>
<sequence>MAQVSGAHFVITVLTAPRCPTALVCLAGEIDMEAGPALSGVVDRLLTIAPTEVVVDLADVTFASSALPNFLARAHLALAAHTTLVVCRPRGSTLRLLQVTNMEAMVTLRRELTVSDYWTPLSAARPVALSAFDGIH</sequence>
<reference evidence="3" key="1">
    <citation type="journal article" date="2019" name="Int. J. Syst. Evol. Microbiol.">
        <title>The Global Catalogue of Microorganisms (GCM) 10K type strain sequencing project: providing services to taxonomists for standard genome sequencing and annotation.</title>
        <authorList>
            <consortium name="The Broad Institute Genomics Platform"/>
            <consortium name="The Broad Institute Genome Sequencing Center for Infectious Disease"/>
            <person name="Wu L."/>
            <person name="Ma J."/>
        </authorList>
    </citation>
    <scope>NUCLEOTIDE SEQUENCE [LARGE SCALE GENOMIC DNA]</scope>
    <source>
        <strain evidence="3">CGMCC 4.7173</strain>
    </source>
</reference>
<dbReference type="InterPro" id="IPR036513">
    <property type="entry name" value="STAS_dom_sf"/>
</dbReference>
<accession>A0ABW1HH04</accession>
<evidence type="ECO:0000313" key="3">
    <source>
        <dbReference type="Proteomes" id="UP001596207"/>
    </source>
</evidence>
<gene>
    <name evidence="2" type="ORF">ACFPZ4_00040</name>
</gene>
<proteinExistence type="predicted"/>
<organism evidence="2 3">
    <name type="scientific">Micromonospora harpali</name>
    <dbReference type="NCBI Taxonomy" id="1490225"/>
    <lineage>
        <taxon>Bacteria</taxon>
        <taxon>Bacillati</taxon>
        <taxon>Actinomycetota</taxon>
        <taxon>Actinomycetes</taxon>
        <taxon>Micromonosporales</taxon>
        <taxon>Micromonosporaceae</taxon>
        <taxon>Micromonospora</taxon>
    </lineage>
</organism>
<dbReference type="Pfam" id="PF13466">
    <property type="entry name" value="STAS_2"/>
    <property type="match status" value="1"/>
</dbReference>
<dbReference type="InterPro" id="IPR058548">
    <property type="entry name" value="MlaB-like_STAS"/>
</dbReference>
<comment type="caution">
    <text evidence="2">The sequence shown here is derived from an EMBL/GenBank/DDBJ whole genome shotgun (WGS) entry which is preliminary data.</text>
</comment>
<dbReference type="SUPFAM" id="SSF52091">
    <property type="entry name" value="SpoIIaa-like"/>
    <property type="match status" value="1"/>
</dbReference>
<dbReference type="CDD" id="cd07043">
    <property type="entry name" value="STAS_anti-anti-sigma_factors"/>
    <property type="match status" value="1"/>
</dbReference>
<feature type="domain" description="MlaB-like STAS" evidence="1">
    <location>
        <begin position="26"/>
        <end position="102"/>
    </location>
</feature>
<protein>
    <submittedName>
        <fullName evidence="2">STAS domain-containing protein</fullName>
    </submittedName>
</protein>
<evidence type="ECO:0000313" key="2">
    <source>
        <dbReference type="EMBL" id="MFC5939873.1"/>
    </source>
</evidence>
<dbReference type="Gene3D" id="3.30.750.24">
    <property type="entry name" value="STAS domain"/>
    <property type="match status" value="1"/>
</dbReference>